<dbReference type="KEGG" id="sch:Sphch_3157"/>
<evidence type="ECO:0000313" key="1">
    <source>
        <dbReference type="EMBL" id="AEG50772.1"/>
    </source>
</evidence>
<gene>
    <name evidence="1" type="ORF">Sphch_3157</name>
</gene>
<protein>
    <submittedName>
        <fullName evidence="1">Uncharacterized protein</fullName>
    </submittedName>
</protein>
<dbReference type="EMBL" id="CP002799">
    <property type="protein sequence ID" value="AEG50772.1"/>
    <property type="molecule type" value="Genomic_DNA"/>
</dbReference>
<sequence length="63" mass="7161">MPETERRIIISAVPEGFRVEVQPPVEGEDLDGDFPVYRKARGWAGGLRLTRGWRIHDQTEAQA</sequence>
<proteinExistence type="predicted"/>
<evidence type="ECO:0000313" key="2">
    <source>
        <dbReference type="Proteomes" id="UP000007150"/>
    </source>
</evidence>
<dbReference type="RefSeq" id="WP_013849002.1">
    <property type="nucleotide sequence ID" value="NC_015594.1"/>
</dbReference>
<name>F6F2W0_SPHCR</name>
<dbReference type="Proteomes" id="UP000007150">
    <property type="component" value="Chromosome 2"/>
</dbReference>
<keyword evidence="2" id="KW-1185">Reference proteome</keyword>
<dbReference type="AlphaFoldDB" id="F6F2W0"/>
<dbReference type="HOGENOM" id="CLU_2883565_0_0_5"/>
<reference evidence="1 2" key="1">
    <citation type="submission" date="2011-05" db="EMBL/GenBank/DDBJ databases">
        <title>Complete sequence of chromosome 2 of Sphingobium chlorophenolicum L-1.</title>
        <authorList>
            <consortium name="US DOE Joint Genome Institute"/>
            <person name="Lucas S."/>
            <person name="Han J."/>
            <person name="Lapidus A."/>
            <person name="Cheng J.-F."/>
            <person name="Goodwin L."/>
            <person name="Pitluck S."/>
            <person name="Peters L."/>
            <person name="Daligault H."/>
            <person name="Han C."/>
            <person name="Tapia R."/>
            <person name="Land M."/>
            <person name="Hauser L."/>
            <person name="Kyrpides N."/>
            <person name="Ivanova N."/>
            <person name="Pagani I."/>
            <person name="Turner P."/>
            <person name="Copley S."/>
            <person name="Woyke T."/>
        </authorList>
    </citation>
    <scope>NUCLEOTIDE SEQUENCE [LARGE SCALE GENOMIC DNA]</scope>
    <source>
        <strain evidence="1 2">L-1</strain>
    </source>
</reference>
<dbReference type="STRING" id="690566.Sphch_3157"/>
<organism evidence="1 2">
    <name type="scientific">Sphingobium chlorophenolicum L-1</name>
    <dbReference type="NCBI Taxonomy" id="690566"/>
    <lineage>
        <taxon>Bacteria</taxon>
        <taxon>Pseudomonadati</taxon>
        <taxon>Pseudomonadota</taxon>
        <taxon>Alphaproteobacteria</taxon>
        <taxon>Sphingomonadales</taxon>
        <taxon>Sphingomonadaceae</taxon>
        <taxon>Sphingobium</taxon>
    </lineage>
</organism>
<accession>F6F2W0</accession>